<dbReference type="InterPro" id="IPR036291">
    <property type="entry name" value="NAD(P)-bd_dom_sf"/>
</dbReference>
<dbReference type="InterPro" id="IPR006140">
    <property type="entry name" value="D-isomer_DH_NAD-bd"/>
</dbReference>
<name>A0A1G4MB38_LACFM</name>
<dbReference type="EMBL" id="LT598492">
    <property type="protein sequence ID" value="SCW01069.1"/>
    <property type="molecule type" value="Genomic_DNA"/>
</dbReference>
<dbReference type="GO" id="GO:0005829">
    <property type="term" value="C:cytosol"/>
    <property type="evidence" value="ECO:0007669"/>
    <property type="project" value="TreeGrafter"/>
</dbReference>
<accession>A0A1G4MB38</accession>
<dbReference type="OrthoDB" id="298012at2759"/>
<sequence>MAAKPAILFISEPNRESNIYKTAIKKNFQIFHHQFESKDPESFLQYLHDTFDEDKAPLTAIYGGYPCFMPIGGLTREILEHEYFPANTLRCITVCSRGINGIDLEALSEFDIKLFNYNDDSKNCSSNPELVMKQDLVGNDVADCALWHVMEGFRKFSYQQQSLREHPNTLTSRFLLTGKDPQVPQFAFGHELSKCMVKSPRGQKVLILGLGAIGKQIGHKLHHGLGMEVHYTKRAPDTTVTWRFHDFNDSLFDELKQFSTIIVALPGTSETRHLVDDKFLSHCSEELILVNIGRGFILDQVAVDKALRENRLRHLGIDVFYNEPDVSRTLVEAEASVTITPHIASSTEDVFNQSCDVALNNIIKTVLGPQMKQDCN</sequence>
<proteinExistence type="predicted"/>
<evidence type="ECO:0000256" key="1">
    <source>
        <dbReference type="ARBA" id="ARBA00023002"/>
    </source>
</evidence>
<dbReference type="PANTHER" id="PTHR10996:SF178">
    <property type="entry name" value="2-HYDROXYACID DEHYDROGENASE YGL185C-RELATED"/>
    <property type="match status" value="1"/>
</dbReference>
<dbReference type="SUPFAM" id="SSF52283">
    <property type="entry name" value="Formate/glycerate dehydrogenase catalytic domain-like"/>
    <property type="match status" value="1"/>
</dbReference>
<dbReference type="Pfam" id="PF02826">
    <property type="entry name" value="2-Hacid_dh_C"/>
    <property type="match status" value="1"/>
</dbReference>
<organism evidence="4 5">
    <name type="scientific">Lachancea fermentati</name>
    <name type="common">Zygosaccharomyces fermentati</name>
    <dbReference type="NCBI Taxonomy" id="4955"/>
    <lineage>
        <taxon>Eukaryota</taxon>
        <taxon>Fungi</taxon>
        <taxon>Dikarya</taxon>
        <taxon>Ascomycota</taxon>
        <taxon>Saccharomycotina</taxon>
        <taxon>Saccharomycetes</taxon>
        <taxon>Saccharomycetales</taxon>
        <taxon>Saccharomycetaceae</taxon>
        <taxon>Lachancea</taxon>
    </lineage>
</organism>
<dbReference type="GO" id="GO:0030267">
    <property type="term" value="F:glyoxylate reductase (NADPH) activity"/>
    <property type="evidence" value="ECO:0007669"/>
    <property type="project" value="TreeGrafter"/>
</dbReference>
<protein>
    <submittedName>
        <fullName evidence="4">LAFE_0D04390g1_1</fullName>
    </submittedName>
</protein>
<evidence type="ECO:0000313" key="5">
    <source>
        <dbReference type="Proteomes" id="UP000190831"/>
    </source>
</evidence>
<dbReference type="Gene3D" id="3.40.50.720">
    <property type="entry name" value="NAD(P)-binding Rossmann-like Domain"/>
    <property type="match status" value="2"/>
</dbReference>
<dbReference type="PANTHER" id="PTHR10996">
    <property type="entry name" value="2-HYDROXYACID DEHYDROGENASE-RELATED"/>
    <property type="match status" value="1"/>
</dbReference>
<dbReference type="STRING" id="4955.A0A1G4MB38"/>
<dbReference type="AlphaFoldDB" id="A0A1G4MB38"/>
<dbReference type="SUPFAM" id="SSF51735">
    <property type="entry name" value="NAD(P)-binding Rossmann-fold domains"/>
    <property type="match status" value="1"/>
</dbReference>
<evidence type="ECO:0000259" key="3">
    <source>
        <dbReference type="Pfam" id="PF02826"/>
    </source>
</evidence>
<dbReference type="GO" id="GO:0016618">
    <property type="term" value="F:hydroxypyruvate reductase [NAD(P)H] activity"/>
    <property type="evidence" value="ECO:0007669"/>
    <property type="project" value="TreeGrafter"/>
</dbReference>
<dbReference type="GO" id="GO:0051287">
    <property type="term" value="F:NAD binding"/>
    <property type="evidence" value="ECO:0007669"/>
    <property type="project" value="InterPro"/>
</dbReference>
<feature type="domain" description="D-isomer specific 2-hydroxyacid dehydrogenase NAD-binding" evidence="3">
    <location>
        <begin position="191"/>
        <end position="344"/>
    </location>
</feature>
<keyword evidence="2" id="KW-0520">NAD</keyword>
<evidence type="ECO:0000256" key="2">
    <source>
        <dbReference type="ARBA" id="ARBA00023027"/>
    </source>
</evidence>
<keyword evidence="1" id="KW-0560">Oxidoreductase</keyword>
<dbReference type="Proteomes" id="UP000190831">
    <property type="component" value="Chromosome D"/>
</dbReference>
<dbReference type="InterPro" id="IPR050223">
    <property type="entry name" value="D-isomer_2-hydroxyacid_DH"/>
</dbReference>
<reference evidence="4 5" key="1">
    <citation type="submission" date="2016-03" db="EMBL/GenBank/DDBJ databases">
        <authorList>
            <person name="Devillers H."/>
        </authorList>
    </citation>
    <scope>NUCLEOTIDE SEQUENCE [LARGE SCALE GENOMIC DNA]</scope>
    <source>
        <strain evidence="4">CBS 6772</strain>
    </source>
</reference>
<keyword evidence="5" id="KW-1185">Reference proteome</keyword>
<gene>
    <name evidence="4" type="ORF">LAFE_0D04390G</name>
</gene>
<evidence type="ECO:0000313" key="4">
    <source>
        <dbReference type="EMBL" id="SCW01069.1"/>
    </source>
</evidence>
<dbReference type="OMA" id="LKCIVLC"/>